<evidence type="ECO:0000256" key="1">
    <source>
        <dbReference type="SAM" id="MobiDB-lite"/>
    </source>
</evidence>
<dbReference type="NCBIfam" id="TIGR01901">
    <property type="entry name" value="adhes_NPXG"/>
    <property type="match status" value="1"/>
</dbReference>
<sequence>MNHHYRIIWSQVSRSWIAVSEVSKGHCKSASARQRVVGALVLLGLSAFSMTSSALDLPNGARVTAGTALVQMPAKSTLLVTQSTQRAVIKWNDFSIGQGHQVTFAQPNAGAATLNIVSGTSASMIAGTLTSNGSVYLINQNGIAITSTGLVDTRAGFIASTLRMDENAFMGGQYLFSGKGGAVVNRGQIMTGPGGLVGLLGSTVANEGLISASLGKVALGAGEAATLDLSGDGFLQVMLPTSAVVSDGQTLVSNSGVIQANGGMVMLKAATVRQALREAVNMPGEISARGVSGQNGAIVLEAGLGGTVRVAGSLIADGDSVGGRIDVTGANIVLEGASLSATGAERGGLVRVGGAFQGGREQPADSTNAPLFAGRFGSTPAIANAATTRIDATSNINVSATGVTGTGGTAIVWSDRTTVMDGAISARGASAGGAVEVSAKSTVQSVALKRINLGKGGNLLIDPQDIVIDSSGTDTTANYSYAMLGTITHLLDTDVTALLSAGTTVSLQASQDISWLGNAYVKRTPTMPGGNLNLSAGRSVMLSGIFTTADGNWTIVANDTAAHGVVDAERGAGTALIDVRNANFINSNGNLSLTLADGAGNTNREVDRISLGKFNGNGLTAAISSTAMPAYGTTQILLTEDINVSGNISLTGNLQVSSMSPVLSLSGQRVTWTDEKAGSSIKGEGAIKFIENGVTTRFGHLFGSDAVRLGLGDSPVLGLTRVYGDSDPGMADVLALTSPLHVAAHSATVVAPDSLGAILSANSLDVVGPGVLASAGSYNLTLSATNSLAFSSGLSSGYFIDLAPASIPLTITRRTVTPTVSAGAYIYGSPTAVTSLSGVVNGDVLNPVATLNSTVGVTMANNGSGFGFAETVAAGLSNFSLTGLSGTKAGNYTLDLSGVIGNTLAITPKALNYVAASGGQIYGSFGTMPSASLSGMVAGDDVTPVVALNAAGQPVSLTDRLPAGTYVSDVSSLIGSKAGNYSVAANGNTLGHYVVDPKPVSVTYNSSPVVSTYGTQITLEAPALTGILSGDTVTGIVGASLSGVPVALTPTTPAGNYSALVTGLSGASSSNYVVTGSNNYGSISIAKKTLTYTGTDSSQVYGLFTLPSPTLNGIVGSDIVSADQRITPLTAYLAGASGAYAVGSYLVDLVRLTGSSATNYTLASSGNTASQVAITPKPVTFSLASANSTYGTNAVLPTAYLSGIVSGDIVGAGSVISVGYGATVLNANTAVGHYTLGIADLTGDGVSNNYMLANSGNTTGMLTIAPKTLTWAVANGAGIYGNALTNLTMLSGLVSGDSVGTTIAAFDGSGMALTRPAVGTYDVGVTSLTGPLATNYALATIGNTMGTINIGPRALTYTIASTHSVYGTLAQNGAVVLSNVLPGDSVGTATVGYQVATAPVVLTERSPVGTYTAEVTALTGGNPNYVIASTGNTKGVLTIAPKPVTFSTANASSTYGTAAVLEAGTLSGILAGDMVVPGATTLATGALPTDRSAVGSYALITSSLSGPQAGNYTVTMIGSSSGKLDIAPKPLTYSLDVYWQQQRLPDTVTYGDVFRFGGLTGFEKISFAGLANSSGVVATLSGVLAGDDVGFQVNSPTLPVSTSGAYTVGTYRWTGGALSSSNYVLATTGNTDKTLTILPKLLQAWTVGDTRNIYSPYQVEYGSTAGAVPGVKLNLDSFFISSGHVLKNVDQVAATAEYVTPQGHVERLAERQAAGEYLVAMKGGLTGADAGNYVVANKNEQIFSVKPKLVTAQFLDTYSTYGEAAGTPNPVLSGVLPGDSLGTKISINGNANFVLDPRTPADRYYVGLAGNTGADAGNYLIVGQQSQLANYFWPNYPGIFGTLKIRPKPLTVVADAANYAITYGDYITKDMALTGVLPGDNVQVTPKAQPIQLNSGEPLLARDINGARLDSGSYDIRAELSGSSSSNYILPTYQPFGHIDVAKFKLTALAKRTITYGDTAYFDSVQVQGVGGDQLGYTTSFSRILGVPTMVNGYINAGIYLLDLSARYGPTYNYDMPSTQLVAVLPRELTWQPAAASTITYGAATPINLGTLSGMFPWDDVNLKTATIGSLADRPLTPDKAFWADQKTYSFTDQPGSKRMDVGQYSMPVTTGGLVGAQSGNYVLPPIKSSVALTVTPKSITYSVTDVKGQYGNYQACDPRFCSNPWIPGIREGNITLNGVFEDDKYVPDPRLTSVLGVQGTLGLFDANGVSGTITATTPIGKYRQVVTGLTGVHAKNYMIDQAGSHIGEMEITPMWLTYTTTSAIYLPGPGLIGKPGIPTLRGPNGTPINGDDVRSIVGISDPSGKEVFNLSDLIEGRYSFYVTRLAGKDAANYRTLPNTFYTRDAPYSNSDIGTLDVFSDTRFGMRDTSTMAVPTVPHYDPPVPAPPTTAPLLPTYSVDTKTGTKTGTSTTLGDATLSEESQVAAGASAGASSTGANAHADANAETKLTADFGDGSLSVGGKAGASADASLGKDGVKVGGQASASANVEGGGGGSAGPVGDLKGSGTLEVTAGAKGEGTATLKDGKISTGGDLSAGVGASATGQFGVSGSVGSADATATLVSPGSVGGSGSASAGYSDGAVSVSMNLGAKLGIGGFNLKLDFSINVGDIVGDLEDAFEPLTSAFGGSKKQKDPVGDAYRMAESLKGDPLRRLAFLQQNSDWKSYDEKAIFSMKLELSRFEALLEGYPQLIAYQQSSQATMLQLLKSDPAAAIAYAHTNEFNRQVSDWEGGILQSAESLGLKFVVNGTSMSLANL</sequence>
<dbReference type="InterPro" id="IPR050909">
    <property type="entry name" value="Bact_Autotransporter_VF"/>
</dbReference>
<proteinExistence type="predicted"/>
<organism evidence="3 4">
    <name type="scientific">Rhodoferax lithotrophicus</name>
    <dbReference type="NCBI Taxonomy" id="2798804"/>
    <lineage>
        <taxon>Bacteria</taxon>
        <taxon>Pseudomonadati</taxon>
        <taxon>Pseudomonadota</taxon>
        <taxon>Betaproteobacteria</taxon>
        <taxon>Burkholderiales</taxon>
        <taxon>Comamonadaceae</taxon>
        <taxon>Rhodoferax</taxon>
    </lineage>
</organism>
<dbReference type="EMBL" id="AP024238">
    <property type="protein sequence ID" value="BCO25875.1"/>
    <property type="molecule type" value="Genomic_DNA"/>
</dbReference>
<evidence type="ECO:0000259" key="2">
    <source>
        <dbReference type="SMART" id="SM00912"/>
    </source>
</evidence>
<dbReference type="InterPro" id="IPR011050">
    <property type="entry name" value="Pectin_lyase_fold/virulence"/>
</dbReference>
<evidence type="ECO:0000313" key="4">
    <source>
        <dbReference type="Proteomes" id="UP000824366"/>
    </source>
</evidence>
<accession>A0ABM7MHY3</accession>
<keyword evidence="4" id="KW-1185">Reference proteome</keyword>
<reference evidence="3 4" key="1">
    <citation type="journal article" date="2021" name="Microbiol. Spectr.">
        <title>A Single Bacterium Capable of Oxidation and Reduction of Iron at Circumneutral pH.</title>
        <authorList>
            <person name="Kato S."/>
            <person name="Ohkuma M."/>
        </authorList>
    </citation>
    <scope>NUCLEOTIDE SEQUENCE [LARGE SCALE GENOMIC DNA]</scope>
    <source>
        <strain evidence="3 4">MIZ03</strain>
    </source>
</reference>
<protein>
    <recommendedName>
        <fullName evidence="2">Filamentous haemagglutinin FhaB/tRNA nuclease CdiA-like TPS domain-containing protein</fullName>
    </recommendedName>
</protein>
<dbReference type="SUPFAM" id="SSF51126">
    <property type="entry name" value="Pectin lyase-like"/>
    <property type="match status" value="1"/>
</dbReference>
<gene>
    <name evidence="3" type="ORF">MIZ03_0754</name>
</gene>
<dbReference type="InterPro" id="IPR008638">
    <property type="entry name" value="FhaB/CdiA-like_TPS"/>
</dbReference>
<dbReference type="PANTHER" id="PTHR12338">
    <property type="entry name" value="AUTOTRANSPORTER"/>
    <property type="match status" value="1"/>
</dbReference>
<dbReference type="SMART" id="SM00912">
    <property type="entry name" value="Haemagg_act"/>
    <property type="match status" value="1"/>
</dbReference>
<evidence type="ECO:0000313" key="3">
    <source>
        <dbReference type="EMBL" id="BCO25875.1"/>
    </source>
</evidence>
<dbReference type="RefSeq" id="WP_223908351.1">
    <property type="nucleotide sequence ID" value="NZ_AP024238.1"/>
</dbReference>
<name>A0ABM7MHY3_9BURK</name>
<feature type="compositionally biased region" description="Low complexity" evidence="1">
    <location>
        <begin position="2391"/>
        <end position="2417"/>
    </location>
</feature>
<dbReference type="Pfam" id="PF05860">
    <property type="entry name" value="TPS"/>
    <property type="match status" value="1"/>
</dbReference>
<dbReference type="Proteomes" id="UP000824366">
    <property type="component" value="Chromosome"/>
</dbReference>
<dbReference type="InterPro" id="IPR012334">
    <property type="entry name" value="Pectin_lyas_fold"/>
</dbReference>
<dbReference type="Gene3D" id="2.160.20.10">
    <property type="entry name" value="Single-stranded right-handed beta-helix, Pectin lyase-like"/>
    <property type="match status" value="1"/>
</dbReference>
<feature type="domain" description="Filamentous haemagglutinin FhaB/tRNA nuclease CdiA-like TPS" evidence="2">
    <location>
        <begin position="54"/>
        <end position="168"/>
    </location>
</feature>
<feature type="region of interest" description="Disordered" evidence="1">
    <location>
        <begin position="2389"/>
        <end position="2417"/>
    </location>
</feature>
<dbReference type="Pfam" id="PF13018">
    <property type="entry name" value="ESPR"/>
    <property type="match status" value="1"/>
</dbReference>
<dbReference type="InterPro" id="IPR024973">
    <property type="entry name" value="ESPR"/>
</dbReference>
<dbReference type="PANTHER" id="PTHR12338:SF5">
    <property type="entry name" value="ANTIGEN 43-RELATED"/>
    <property type="match status" value="1"/>
</dbReference>